<dbReference type="InterPro" id="IPR035571">
    <property type="entry name" value="UPF0234-like_C"/>
</dbReference>
<dbReference type="NCBIfam" id="NF003819">
    <property type="entry name" value="PRK05412.1"/>
    <property type="match status" value="1"/>
</dbReference>
<organism evidence="4 5">
    <name type="scientific">Ammonicoccus fulvus</name>
    <dbReference type="NCBI Taxonomy" id="3138240"/>
    <lineage>
        <taxon>Bacteria</taxon>
        <taxon>Bacillati</taxon>
        <taxon>Actinomycetota</taxon>
        <taxon>Actinomycetes</taxon>
        <taxon>Propionibacteriales</taxon>
        <taxon>Propionibacteriaceae</taxon>
        <taxon>Ammonicoccus</taxon>
    </lineage>
</organism>
<keyword evidence="1 3" id="KW-0547">Nucleotide-binding</keyword>
<comment type="function">
    <text evidence="3">Nucleotide-binding protein.</text>
</comment>
<dbReference type="Proteomes" id="UP001442841">
    <property type="component" value="Chromosome"/>
</dbReference>
<sequence>MASDSSFDVVSKVDRQEVDNALGQAAREISQRFDFKNTDSSIKWSGEVIEMESSTEEKVKAIWDVFQSKLVKRGVSLKAVNAGDPRISGKMWKMTASTDEGISQENAKKISKLIRDEGPKGVKCQIQGDELRVSSKKRDDLQEVQRMIREADYDFAVQFTNYR</sequence>
<dbReference type="PANTHER" id="PTHR30476">
    <property type="entry name" value="UPF0234 PROTEIN YAJQ"/>
    <property type="match status" value="1"/>
</dbReference>
<keyword evidence="5" id="KW-1185">Reference proteome</keyword>
<evidence type="ECO:0000256" key="3">
    <source>
        <dbReference type="HAMAP-Rule" id="MF_00632"/>
    </source>
</evidence>
<dbReference type="EMBL" id="CP154795">
    <property type="protein sequence ID" value="XAN08881.1"/>
    <property type="molecule type" value="Genomic_DNA"/>
</dbReference>
<evidence type="ECO:0000313" key="5">
    <source>
        <dbReference type="Proteomes" id="UP001442841"/>
    </source>
</evidence>
<dbReference type="SUPFAM" id="SSF89963">
    <property type="entry name" value="YajQ-like"/>
    <property type="match status" value="2"/>
</dbReference>
<dbReference type="RefSeq" id="WP_425310312.1">
    <property type="nucleotide sequence ID" value="NZ_CP154795.1"/>
</dbReference>
<dbReference type="InterPro" id="IPR036183">
    <property type="entry name" value="YajQ-like_sf"/>
</dbReference>
<dbReference type="HAMAP" id="MF_00632">
    <property type="entry name" value="UPF0234"/>
    <property type="match status" value="1"/>
</dbReference>
<dbReference type="PANTHER" id="PTHR30476:SF0">
    <property type="entry name" value="UPF0234 PROTEIN YAJQ"/>
    <property type="match status" value="1"/>
</dbReference>
<name>A0ABZ3FS12_9ACTN</name>
<dbReference type="Pfam" id="PF04461">
    <property type="entry name" value="YajQ"/>
    <property type="match status" value="1"/>
</dbReference>
<dbReference type="InterPro" id="IPR035570">
    <property type="entry name" value="UPF0234_N"/>
</dbReference>
<evidence type="ECO:0000256" key="2">
    <source>
        <dbReference type="ARBA" id="ARBA00093450"/>
    </source>
</evidence>
<accession>A0ABZ3FS12</accession>
<gene>
    <name evidence="4" type="ORF">AADG42_16730</name>
</gene>
<dbReference type="CDD" id="cd11740">
    <property type="entry name" value="YajQ_like"/>
    <property type="match status" value="1"/>
</dbReference>
<dbReference type="Gene3D" id="3.30.70.990">
    <property type="entry name" value="YajQ-like, domain 2"/>
    <property type="match status" value="1"/>
</dbReference>
<evidence type="ECO:0000313" key="4">
    <source>
        <dbReference type="EMBL" id="XAN08881.1"/>
    </source>
</evidence>
<comment type="similarity">
    <text evidence="2 3">Belongs to the YajQ family.</text>
</comment>
<reference evidence="4 5" key="1">
    <citation type="submission" date="2024-04" db="EMBL/GenBank/DDBJ databases">
        <title>Isolation of an actinomycete strain from pig manure.</title>
        <authorList>
            <person name="Gong T."/>
            <person name="Yu Z."/>
            <person name="An M."/>
            <person name="Wei C."/>
            <person name="Yang W."/>
            <person name="Liu L."/>
        </authorList>
    </citation>
    <scope>NUCLEOTIDE SEQUENCE [LARGE SCALE GENOMIC DNA]</scope>
    <source>
        <strain evidence="4 5">ZF39</strain>
    </source>
</reference>
<dbReference type="InterPro" id="IPR007551">
    <property type="entry name" value="YajQ/Smlt4090-like"/>
</dbReference>
<dbReference type="Gene3D" id="3.30.70.860">
    <property type="match status" value="1"/>
</dbReference>
<proteinExistence type="inferred from homology"/>
<protein>
    <recommendedName>
        <fullName evidence="3">Nucleotide-binding protein AADG42_16730</fullName>
    </recommendedName>
</protein>
<evidence type="ECO:0000256" key="1">
    <source>
        <dbReference type="ARBA" id="ARBA00022741"/>
    </source>
</evidence>